<dbReference type="AlphaFoldDB" id="A0AAN9FAN2"/>
<accession>A0AAN9FAN2</accession>
<organism evidence="2 3">
    <name type="scientific">Crotalaria pallida</name>
    <name type="common">Smooth rattlebox</name>
    <name type="synonym">Crotalaria striata</name>
    <dbReference type="NCBI Taxonomy" id="3830"/>
    <lineage>
        <taxon>Eukaryota</taxon>
        <taxon>Viridiplantae</taxon>
        <taxon>Streptophyta</taxon>
        <taxon>Embryophyta</taxon>
        <taxon>Tracheophyta</taxon>
        <taxon>Spermatophyta</taxon>
        <taxon>Magnoliopsida</taxon>
        <taxon>eudicotyledons</taxon>
        <taxon>Gunneridae</taxon>
        <taxon>Pentapetalae</taxon>
        <taxon>rosids</taxon>
        <taxon>fabids</taxon>
        <taxon>Fabales</taxon>
        <taxon>Fabaceae</taxon>
        <taxon>Papilionoideae</taxon>
        <taxon>50 kb inversion clade</taxon>
        <taxon>genistoids sensu lato</taxon>
        <taxon>core genistoids</taxon>
        <taxon>Crotalarieae</taxon>
        <taxon>Crotalaria</taxon>
    </lineage>
</organism>
<evidence type="ECO:0000313" key="3">
    <source>
        <dbReference type="Proteomes" id="UP001372338"/>
    </source>
</evidence>
<protein>
    <submittedName>
        <fullName evidence="2">Uncharacterized protein</fullName>
    </submittedName>
</protein>
<evidence type="ECO:0000256" key="1">
    <source>
        <dbReference type="SAM" id="Phobius"/>
    </source>
</evidence>
<feature type="transmembrane region" description="Helical" evidence="1">
    <location>
        <begin position="41"/>
        <end position="64"/>
    </location>
</feature>
<proteinExistence type="predicted"/>
<gene>
    <name evidence="2" type="ORF">RIF29_20974</name>
</gene>
<dbReference type="EMBL" id="JAYWIO010000004">
    <property type="protein sequence ID" value="KAK7268278.1"/>
    <property type="molecule type" value="Genomic_DNA"/>
</dbReference>
<comment type="caution">
    <text evidence="2">The sequence shown here is derived from an EMBL/GenBank/DDBJ whole genome shotgun (WGS) entry which is preliminary data.</text>
</comment>
<name>A0AAN9FAN2_CROPI</name>
<keyword evidence="1" id="KW-0812">Transmembrane</keyword>
<keyword evidence="3" id="KW-1185">Reference proteome</keyword>
<reference evidence="2 3" key="1">
    <citation type="submission" date="2024-01" db="EMBL/GenBank/DDBJ databases">
        <title>The genomes of 5 underutilized Papilionoideae crops provide insights into root nodulation and disease resistanc.</title>
        <authorList>
            <person name="Yuan L."/>
        </authorList>
    </citation>
    <scope>NUCLEOTIDE SEQUENCE [LARGE SCALE GENOMIC DNA]</scope>
    <source>
        <strain evidence="2">ZHUSHIDOU_FW_LH</strain>
        <tissue evidence="2">Leaf</tissue>
    </source>
</reference>
<evidence type="ECO:0000313" key="2">
    <source>
        <dbReference type="EMBL" id="KAK7268278.1"/>
    </source>
</evidence>
<keyword evidence="1" id="KW-1133">Transmembrane helix</keyword>
<sequence length="114" mass="13251">MSNNKKTHTLLPLPFPQLTQVHNTYSYLNCAESKLERENCFFLFFIFIFFLCTSNVRIFIYGLVPIKLQTLLSLFIFTTTPFPHFPCFLANSSPLLFSFITHSHSSLLHPCLQI</sequence>
<keyword evidence="1" id="KW-0472">Membrane</keyword>
<dbReference type="Proteomes" id="UP001372338">
    <property type="component" value="Unassembled WGS sequence"/>
</dbReference>